<dbReference type="InterPro" id="IPR050202">
    <property type="entry name" value="Cyt/Deoxycyt_deaminase"/>
</dbReference>
<dbReference type="Proteomes" id="UP001519331">
    <property type="component" value="Unassembled WGS sequence"/>
</dbReference>
<accession>A0ABS4T494</accession>
<dbReference type="EMBL" id="JAGINX010000001">
    <property type="protein sequence ID" value="MBP2319270.1"/>
    <property type="molecule type" value="Genomic_DNA"/>
</dbReference>
<dbReference type="InterPro" id="IPR016193">
    <property type="entry name" value="Cytidine_deaminase-like"/>
</dbReference>
<dbReference type="RefSeq" id="WP_210050164.1">
    <property type="nucleotide sequence ID" value="NZ_JAGINX010000001.1"/>
</dbReference>
<protein>
    <submittedName>
        <fullName evidence="3">Cytidine deaminase/uncharacterized protein YqfB (UPF0267 family)</fullName>
    </submittedName>
</protein>
<dbReference type="InterPro" id="IPR002125">
    <property type="entry name" value="CMP_dCMP_dom"/>
</dbReference>
<dbReference type="Gene3D" id="3.40.140.10">
    <property type="entry name" value="Cytidine Deaminase, domain 2"/>
    <property type="match status" value="1"/>
</dbReference>
<dbReference type="InterPro" id="IPR007374">
    <property type="entry name" value="ASCH_domain"/>
</dbReference>
<dbReference type="PANTHER" id="PTHR11644">
    <property type="entry name" value="CYTIDINE DEAMINASE"/>
    <property type="match status" value="1"/>
</dbReference>
<evidence type="ECO:0000313" key="3">
    <source>
        <dbReference type="EMBL" id="MBP2319270.1"/>
    </source>
</evidence>
<dbReference type="CDD" id="cd06552">
    <property type="entry name" value="ASCH_yqfb_like"/>
    <property type="match status" value="1"/>
</dbReference>
<dbReference type="SUPFAM" id="SSF53927">
    <property type="entry name" value="Cytidine deaminase-like"/>
    <property type="match status" value="1"/>
</dbReference>
<dbReference type="Gene3D" id="2.30.130.30">
    <property type="entry name" value="Hypothetical protein"/>
    <property type="match status" value="1"/>
</dbReference>
<reference evidence="3 4" key="1">
    <citation type="submission" date="2021-03" db="EMBL/GenBank/DDBJ databases">
        <title>Sequencing the genomes of 1000 actinobacteria strains.</title>
        <authorList>
            <person name="Klenk H.-P."/>
        </authorList>
    </citation>
    <scope>NUCLEOTIDE SEQUENCE [LARGE SCALE GENOMIC DNA]</scope>
    <source>
        <strain evidence="3 4">DSM 12544</strain>
    </source>
</reference>
<dbReference type="SMART" id="SM01022">
    <property type="entry name" value="ASCH"/>
    <property type="match status" value="1"/>
</dbReference>
<name>A0ABS4T494_9MICC</name>
<evidence type="ECO:0000256" key="1">
    <source>
        <dbReference type="ARBA" id="ARBA00006576"/>
    </source>
</evidence>
<proteinExistence type="inferred from homology"/>
<feature type="domain" description="CMP/dCMP-type deaminase" evidence="2">
    <location>
        <begin position="1"/>
        <end position="128"/>
    </location>
</feature>
<comment type="similarity">
    <text evidence="1">Belongs to the cytidine and deoxycytidylate deaminase family.</text>
</comment>
<dbReference type="SUPFAM" id="SSF88697">
    <property type="entry name" value="PUA domain-like"/>
    <property type="match status" value="1"/>
</dbReference>
<comment type="caution">
    <text evidence="3">The sequence shown here is derived from an EMBL/GenBank/DDBJ whole genome shotgun (WGS) entry which is preliminary data.</text>
</comment>
<dbReference type="PROSITE" id="PS51747">
    <property type="entry name" value="CYT_DCMP_DEAMINASES_2"/>
    <property type="match status" value="1"/>
</dbReference>
<evidence type="ECO:0000313" key="4">
    <source>
        <dbReference type="Proteomes" id="UP001519331"/>
    </source>
</evidence>
<keyword evidence="4" id="KW-1185">Reference proteome</keyword>
<sequence>MLPSHLRDLTDQAVDYARAHHHGEGHTVAAAVLTKSGAVIFGLNAYHFLGGPCGEIAALANHAAQAPDDPIDAVVAVHGPTGEVIAPCGRCRQVLFDKDPEILSVVRSQRGLEAMPVRDLLPHAFDQRSIDQEQRIYMWEGYEQSIRGGSKRQTVRVDDPFRQGPALLVFEKENGAAVSLPADVTGVVHLRRTELTEEHAQKDGFDSLAELQAALDRHYPSLHADAPVDVVSFHVTNRV</sequence>
<dbReference type="Pfam" id="PF04266">
    <property type="entry name" value="ASCH"/>
    <property type="match status" value="1"/>
</dbReference>
<organism evidence="3 4">
    <name type="scientific">Nesterenkonia lacusekhoensis</name>
    <dbReference type="NCBI Taxonomy" id="150832"/>
    <lineage>
        <taxon>Bacteria</taxon>
        <taxon>Bacillati</taxon>
        <taxon>Actinomycetota</taxon>
        <taxon>Actinomycetes</taxon>
        <taxon>Micrococcales</taxon>
        <taxon>Micrococcaceae</taxon>
        <taxon>Nesterenkonia</taxon>
    </lineage>
</organism>
<dbReference type="CDD" id="cd01283">
    <property type="entry name" value="cytidine_deaminase"/>
    <property type="match status" value="1"/>
</dbReference>
<dbReference type="PANTHER" id="PTHR11644:SF2">
    <property type="entry name" value="CYTIDINE DEAMINASE"/>
    <property type="match status" value="1"/>
</dbReference>
<dbReference type="Pfam" id="PF00383">
    <property type="entry name" value="dCMP_cyt_deam_1"/>
    <property type="match status" value="1"/>
</dbReference>
<gene>
    <name evidence="3" type="ORF">JOF45_002289</name>
</gene>
<evidence type="ECO:0000259" key="2">
    <source>
        <dbReference type="PROSITE" id="PS51747"/>
    </source>
</evidence>
<dbReference type="InterPro" id="IPR015947">
    <property type="entry name" value="PUA-like_sf"/>
</dbReference>